<dbReference type="OrthoDB" id="3540210at2759"/>
<feature type="transmembrane region" description="Helical" evidence="1">
    <location>
        <begin position="40"/>
        <end position="60"/>
    </location>
</feature>
<gene>
    <name evidence="2" type="ORF">K469DRAFT_761875</name>
</gene>
<proteinExistence type="predicted"/>
<sequence>MYHQLQFVLRNTESEPSLIRELIKIGHGHKGARFKAYRRCLPLLAFACLHGLAIFAAGIFSSKAITSSDVVMIVSKSCGYMEERTNIFNISDDAIFETVNALLVMARTGYRKSAAYSRACYAQYGGNSTACGTYLRSTLSSIMSTVPCPFDQKICEGPGIALDTGFLRSDLDLGINTRPEDRISAKKVLTCAPLAGEKYTDGWLLLPAELADIVGWPPGTMWKGYKFGDSILEGDPAPDYSMQLYENFYKNGDMPYTFMAAWAYLNNNTESNFNPIPELQFKDSDILVLGLVNRMSYRNPVRDPWFNAQNCTNRTEGQLSSPVQRKCSSTNAVSFLGCKEQYQFCTADETQCSPYTGLYGITAEPDLSLNLNPTQKVVFQLFWKMMWGVQLLYQLGFIGRENLAANEYLWDNGFQFGISAELPDNQWQMEVANWMNTTLATMQRTALAYARPPEFDLGSGISSLKHIIPPQTPEAELLCHKIKARSKAHISFSVLGFFLNLGLGLLIITINLALPKTVAFIQKRTGVGIHKRLEWIESSGLQLQRMAAEGRGVGPWEGRDKDVPRLVEYGHVFSLTGSSLKGRWSRAESYGLGARGLKEDDGEEADEVERMEMLAWRKSPRPQNVSSDDRVRLLDR</sequence>
<keyword evidence="3" id="KW-1185">Reference proteome</keyword>
<dbReference type="EMBL" id="ML994620">
    <property type="protein sequence ID" value="KAF2189476.1"/>
    <property type="molecule type" value="Genomic_DNA"/>
</dbReference>
<keyword evidence="1" id="KW-0812">Transmembrane</keyword>
<organism evidence="2 3">
    <name type="scientific">Zopfia rhizophila CBS 207.26</name>
    <dbReference type="NCBI Taxonomy" id="1314779"/>
    <lineage>
        <taxon>Eukaryota</taxon>
        <taxon>Fungi</taxon>
        <taxon>Dikarya</taxon>
        <taxon>Ascomycota</taxon>
        <taxon>Pezizomycotina</taxon>
        <taxon>Dothideomycetes</taxon>
        <taxon>Dothideomycetes incertae sedis</taxon>
        <taxon>Zopfiaceae</taxon>
        <taxon>Zopfia</taxon>
    </lineage>
</organism>
<dbReference type="Proteomes" id="UP000800200">
    <property type="component" value="Unassembled WGS sequence"/>
</dbReference>
<name>A0A6A6EHY0_9PEZI</name>
<feature type="transmembrane region" description="Helical" evidence="1">
    <location>
        <begin position="490"/>
        <end position="514"/>
    </location>
</feature>
<reference evidence="2" key="1">
    <citation type="journal article" date="2020" name="Stud. Mycol.">
        <title>101 Dothideomycetes genomes: a test case for predicting lifestyles and emergence of pathogens.</title>
        <authorList>
            <person name="Haridas S."/>
            <person name="Albert R."/>
            <person name="Binder M."/>
            <person name="Bloem J."/>
            <person name="Labutti K."/>
            <person name="Salamov A."/>
            <person name="Andreopoulos B."/>
            <person name="Baker S."/>
            <person name="Barry K."/>
            <person name="Bills G."/>
            <person name="Bluhm B."/>
            <person name="Cannon C."/>
            <person name="Castanera R."/>
            <person name="Culley D."/>
            <person name="Daum C."/>
            <person name="Ezra D."/>
            <person name="Gonzalez J."/>
            <person name="Henrissat B."/>
            <person name="Kuo A."/>
            <person name="Liang C."/>
            <person name="Lipzen A."/>
            <person name="Lutzoni F."/>
            <person name="Magnuson J."/>
            <person name="Mondo S."/>
            <person name="Nolan M."/>
            <person name="Ohm R."/>
            <person name="Pangilinan J."/>
            <person name="Park H.-J."/>
            <person name="Ramirez L."/>
            <person name="Alfaro M."/>
            <person name="Sun H."/>
            <person name="Tritt A."/>
            <person name="Yoshinaga Y."/>
            <person name="Zwiers L.-H."/>
            <person name="Turgeon B."/>
            <person name="Goodwin S."/>
            <person name="Spatafora J."/>
            <person name="Crous P."/>
            <person name="Grigoriev I."/>
        </authorList>
    </citation>
    <scope>NUCLEOTIDE SEQUENCE</scope>
    <source>
        <strain evidence="2">CBS 207.26</strain>
    </source>
</reference>
<keyword evidence="1" id="KW-1133">Transmembrane helix</keyword>
<evidence type="ECO:0000256" key="1">
    <source>
        <dbReference type="SAM" id="Phobius"/>
    </source>
</evidence>
<accession>A0A6A6EHY0</accession>
<keyword evidence="1" id="KW-0472">Membrane</keyword>
<evidence type="ECO:0000313" key="3">
    <source>
        <dbReference type="Proteomes" id="UP000800200"/>
    </source>
</evidence>
<dbReference type="AlphaFoldDB" id="A0A6A6EHY0"/>
<evidence type="ECO:0000313" key="2">
    <source>
        <dbReference type="EMBL" id="KAF2189476.1"/>
    </source>
</evidence>
<protein>
    <submittedName>
        <fullName evidence="2">Uncharacterized protein</fullName>
    </submittedName>
</protein>